<dbReference type="GO" id="GO:0016020">
    <property type="term" value="C:membrane"/>
    <property type="evidence" value="ECO:0007669"/>
    <property type="project" value="TreeGrafter"/>
</dbReference>
<accession>A0A1X9SW91</accession>
<evidence type="ECO:0000256" key="5">
    <source>
        <dbReference type="ARBA" id="ARBA00023049"/>
    </source>
</evidence>
<dbReference type="PANTHER" id="PTHR22726:SF1">
    <property type="entry name" value="METALLOENDOPEPTIDASE OMA1, MITOCHONDRIAL"/>
    <property type="match status" value="1"/>
</dbReference>
<dbReference type="InterPro" id="IPR001915">
    <property type="entry name" value="Peptidase_M48"/>
</dbReference>
<dbReference type="STRING" id="1660073.CSUIS_0749"/>
<reference evidence="10" key="1">
    <citation type="journal article" date="2017" name="Genome Biol. Evol.">
        <title>Comparative Genomic Analysis Identifies a Campylobacter Clade Deficient in Selenium Metabolism.</title>
        <authorList>
            <person name="Miller W.G."/>
            <person name="Yee E."/>
            <person name="Lopes B.S."/>
            <person name="Chapman M.H."/>
            <person name="Huynh S."/>
            <person name="Bono J.L."/>
            <person name="Parker C.T."/>
            <person name="Strachan N.J.C."/>
            <person name="Forbes K.J."/>
        </authorList>
    </citation>
    <scope>NUCLEOTIDE SEQUENCE [LARGE SCALE GENOMIC DNA]</scope>
    <source>
        <strain evidence="10">RM6137</strain>
    </source>
</reference>
<comment type="cofactor">
    <cofactor evidence="6">
        <name>Zn(2+)</name>
        <dbReference type="ChEBI" id="CHEBI:29105"/>
    </cofactor>
    <text evidence="6">Binds 1 zinc ion per subunit.</text>
</comment>
<evidence type="ECO:0000259" key="8">
    <source>
        <dbReference type="Pfam" id="PF01435"/>
    </source>
</evidence>
<sequence length="259" mass="28785">MKKFILIFALIFFVGCMQNTTNVGHSEVNRGQLMLISSEEINEASAKAYTQIIDKARATNTLNKDPKLTQRVNNISNRLIAKTLYFRQDSSKWNWEVNVITSDTINAWCMAGGKIAVYTAIVEKLNLNDDELAFILSHEIAHALREHVREQQSQEMIKSGLINVASIFGVDNTILGVANLAANVGISLPFSRSHENESDEIGLELAYMAGFNPDGAVSLWKKMQEHSGDGGLEFLSTHPSHENRIKNLQALAVKLKAKN</sequence>
<comment type="similarity">
    <text evidence="6">Belongs to the peptidase M48 family.</text>
</comment>
<evidence type="ECO:0000313" key="10">
    <source>
        <dbReference type="Proteomes" id="UP000194260"/>
    </source>
</evidence>
<dbReference type="Proteomes" id="UP000194260">
    <property type="component" value="Chromosome"/>
</dbReference>
<dbReference type="Gene3D" id="3.30.2010.10">
    <property type="entry name" value="Metalloproteases ('zincins'), catalytic domain"/>
    <property type="match status" value="1"/>
</dbReference>
<evidence type="ECO:0000256" key="4">
    <source>
        <dbReference type="ARBA" id="ARBA00022833"/>
    </source>
</evidence>
<evidence type="ECO:0000256" key="3">
    <source>
        <dbReference type="ARBA" id="ARBA00022801"/>
    </source>
</evidence>
<gene>
    <name evidence="9" type="ORF">CSUIS_0749</name>
</gene>
<evidence type="ECO:0000313" key="9">
    <source>
        <dbReference type="EMBL" id="ARR00564.1"/>
    </source>
</evidence>
<dbReference type="GO" id="GO:0004222">
    <property type="term" value="F:metalloendopeptidase activity"/>
    <property type="evidence" value="ECO:0007669"/>
    <property type="project" value="InterPro"/>
</dbReference>
<keyword evidence="4 6" id="KW-0862">Zinc</keyword>
<proteinExistence type="inferred from homology"/>
<dbReference type="GO" id="GO:0046872">
    <property type="term" value="F:metal ion binding"/>
    <property type="evidence" value="ECO:0007669"/>
    <property type="project" value="UniProtKB-KW"/>
</dbReference>
<keyword evidence="2" id="KW-0479">Metal-binding</keyword>
<dbReference type="PANTHER" id="PTHR22726">
    <property type="entry name" value="METALLOENDOPEPTIDASE OMA1"/>
    <property type="match status" value="1"/>
</dbReference>
<dbReference type="KEGG" id="camy:CSUIS_0749"/>
<keyword evidence="1 6" id="KW-0645">Protease</keyword>
<dbReference type="AlphaFoldDB" id="A0A1X9SW91"/>
<feature type="domain" description="Peptidase M48" evidence="8">
    <location>
        <begin position="68"/>
        <end position="251"/>
    </location>
</feature>
<dbReference type="PROSITE" id="PS51257">
    <property type="entry name" value="PROKAR_LIPOPROTEIN"/>
    <property type="match status" value="1"/>
</dbReference>
<dbReference type="RefSeq" id="WP_086297197.1">
    <property type="nucleotide sequence ID" value="NZ_CP018789.1"/>
</dbReference>
<dbReference type="GO" id="GO:0051603">
    <property type="term" value="P:proteolysis involved in protein catabolic process"/>
    <property type="evidence" value="ECO:0007669"/>
    <property type="project" value="TreeGrafter"/>
</dbReference>
<keyword evidence="3 6" id="KW-0378">Hydrolase</keyword>
<evidence type="ECO:0000256" key="1">
    <source>
        <dbReference type="ARBA" id="ARBA00022670"/>
    </source>
</evidence>
<evidence type="ECO:0000256" key="7">
    <source>
        <dbReference type="SAM" id="SignalP"/>
    </source>
</evidence>
<dbReference type="Pfam" id="PF01435">
    <property type="entry name" value="Peptidase_M48"/>
    <property type="match status" value="1"/>
</dbReference>
<keyword evidence="7" id="KW-0732">Signal</keyword>
<feature type="chain" id="PRO_5012778794" evidence="7">
    <location>
        <begin position="20"/>
        <end position="259"/>
    </location>
</feature>
<keyword evidence="5 6" id="KW-0482">Metalloprotease</keyword>
<dbReference type="InterPro" id="IPR051156">
    <property type="entry name" value="Mito/Outer_Membr_Metalloprot"/>
</dbReference>
<feature type="signal peptide" evidence="7">
    <location>
        <begin position="1"/>
        <end position="19"/>
    </location>
</feature>
<evidence type="ECO:0000256" key="6">
    <source>
        <dbReference type="RuleBase" id="RU003983"/>
    </source>
</evidence>
<organism evidence="9 10">
    <name type="scientific">Campylobacter porcelli</name>
    <dbReference type="NCBI Taxonomy" id="1660073"/>
    <lineage>
        <taxon>Bacteria</taxon>
        <taxon>Pseudomonadati</taxon>
        <taxon>Campylobacterota</taxon>
        <taxon>Epsilonproteobacteria</taxon>
        <taxon>Campylobacterales</taxon>
        <taxon>Campylobacteraceae</taxon>
        <taxon>Campylobacter</taxon>
    </lineage>
</organism>
<dbReference type="CDD" id="cd07331">
    <property type="entry name" value="M48C_Oma1_like"/>
    <property type="match status" value="1"/>
</dbReference>
<protein>
    <submittedName>
        <fullName evidence="9">Peptidase, M48 family</fullName>
    </submittedName>
</protein>
<dbReference type="EMBL" id="CP018789">
    <property type="protein sequence ID" value="ARR00564.1"/>
    <property type="molecule type" value="Genomic_DNA"/>
</dbReference>
<name>A0A1X9SW91_9BACT</name>
<evidence type="ECO:0000256" key="2">
    <source>
        <dbReference type="ARBA" id="ARBA00022723"/>
    </source>
</evidence>